<dbReference type="Proteomes" id="UP000469559">
    <property type="component" value="Unassembled WGS sequence"/>
</dbReference>
<sequence length="130" mass="14725">MFSLSNVQSVISTEMLSFTLEYYQGIIFFITNCVKQINSAIISRIYFKIKLEKRRVGVLPKKGYDTSRPAKYSPSCHFQIKNLTSTAYALALQEGTQVTLSHLEFVIKAGEDFERNINSVGSIEAMRSNL</sequence>
<accession>A0A8T9B2M5</accession>
<keyword evidence="1" id="KW-0812">Transmembrane</keyword>
<protein>
    <submittedName>
        <fullName evidence="2">Uncharacterized protein</fullName>
    </submittedName>
</protein>
<evidence type="ECO:0000256" key="1">
    <source>
        <dbReference type="SAM" id="Phobius"/>
    </source>
</evidence>
<comment type="caution">
    <text evidence="2">The sequence shown here is derived from an EMBL/GenBank/DDBJ whole genome shotgun (WGS) entry which is preliminary data.</text>
</comment>
<gene>
    <name evidence="2" type="ORF">LARI1_G008740</name>
</gene>
<feature type="transmembrane region" description="Helical" evidence="1">
    <location>
        <begin position="22"/>
        <end position="47"/>
    </location>
</feature>
<evidence type="ECO:0000313" key="2">
    <source>
        <dbReference type="EMBL" id="TVY12763.1"/>
    </source>
</evidence>
<evidence type="ECO:0000313" key="3">
    <source>
        <dbReference type="Proteomes" id="UP000469559"/>
    </source>
</evidence>
<organism evidence="2 3">
    <name type="scientific">Lachnellula arida</name>
    <dbReference type="NCBI Taxonomy" id="1316785"/>
    <lineage>
        <taxon>Eukaryota</taxon>
        <taxon>Fungi</taxon>
        <taxon>Dikarya</taxon>
        <taxon>Ascomycota</taxon>
        <taxon>Pezizomycotina</taxon>
        <taxon>Leotiomycetes</taxon>
        <taxon>Helotiales</taxon>
        <taxon>Lachnaceae</taxon>
        <taxon>Lachnellula</taxon>
    </lineage>
</organism>
<keyword evidence="1" id="KW-0472">Membrane</keyword>
<proteinExistence type="predicted"/>
<dbReference type="OrthoDB" id="10042665at2759"/>
<reference evidence="2 3" key="1">
    <citation type="submission" date="2018-05" db="EMBL/GenBank/DDBJ databases">
        <title>Whole genome sequencing for identification of molecular markers to develop diagnostic detection tools for the regulated plant pathogen Lachnellula willkommii.</title>
        <authorList>
            <person name="Giroux E."/>
            <person name="Bilodeau G."/>
        </authorList>
    </citation>
    <scope>NUCLEOTIDE SEQUENCE [LARGE SCALE GENOMIC DNA]</scope>
    <source>
        <strain evidence="2 3">CBS 203.66</strain>
    </source>
</reference>
<keyword evidence="1" id="KW-1133">Transmembrane helix</keyword>
<keyword evidence="3" id="KW-1185">Reference proteome</keyword>
<name>A0A8T9B2M5_9HELO</name>
<dbReference type="EMBL" id="QGMF01001327">
    <property type="protein sequence ID" value="TVY12763.1"/>
    <property type="molecule type" value="Genomic_DNA"/>
</dbReference>
<dbReference type="AlphaFoldDB" id="A0A8T9B2M5"/>